<dbReference type="EMBL" id="CP001867">
    <property type="protein sequence ID" value="ADB73517.1"/>
    <property type="molecule type" value="Genomic_DNA"/>
</dbReference>
<organism evidence="2 3">
    <name type="scientific">Geodermatophilus obscurus (strain ATCC 25078 / DSM 43160 / JCM 3152 / CCUG 61914 / KCC A-0152 / KCTC 9177 / NBRC 13315 / NRRL B-3577 / G-20)</name>
    <dbReference type="NCBI Taxonomy" id="526225"/>
    <lineage>
        <taxon>Bacteria</taxon>
        <taxon>Bacillati</taxon>
        <taxon>Actinomycetota</taxon>
        <taxon>Actinomycetes</taxon>
        <taxon>Geodermatophilales</taxon>
        <taxon>Geodermatophilaceae</taxon>
        <taxon>Geodermatophilus</taxon>
    </lineage>
</organism>
<evidence type="ECO:0000313" key="2">
    <source>
        <dbReference type="EMBL" id="ADB73517.1"/>
    </source>
</evidence>
<dbReference type="HOGENOM" id="CLU_059872_0_0_11"/>
<feature type="compositionally biased region" description="Polar residues" evidence="1">
    <location>
        <begin position="1"/>
        <end position="14"/>
    </location>
</feature>
<sequence length="445" mass="48642">MTQASSTEGEADTTSSEHELGQVELPAPVPPWIVLVVDDDPEYLSDTVSEIRSRVRAPDGNPPEVVPVASFSEGMNLLSAGTVDVVVLDVREEDPAGNGVLDEDRGVRVFERLKGLRFLPVVFFTAVEGRVEDQQEPPLVQVVSKAEGSQAAADAVATAFASGAPTAVRALGDHVREVMRQYLWDHVGPKWKSYGDAPRDQLANLLVGRLAKSLEHGVTTDLRGALGDAFPKHSRWHPSQMYVLPPLTAEHTTGDLVQGTDGTWSVLLTPACDLVVRKDGAAKAERLLLATARPLFDMPLFMEWQDADRAARAVDREVAPRGGFSAERSTERKRVQALAKSLLAQCRDILRGSNDRYFHLPAFLEIPDLLVDLQYIEAPPFERLSTLKVVASLNPPYAQALLNRFVRYVGRVGLDDPDVDWLLDGFRRQADAATSEDQAEGGQGV</sequence>
<gene>
    <name evidence="2" type="ordered locus">Gobs_0748</name>
</gene>
<dbReference type="AlphaFoldDB" id="D2S895"/>
<feature type="region of interest" description="Disordered" evidence="1">
    <location>
        <begin position="1"/>
        <end position="23"/>
    </location>
</feature>
<dbReference type="SUPFAM" id="SSF52172">
    <property type="entry name" value="CheY-like"/>
    <property type="match status" value="1"/>
</dbReference>
<name>D2S895_GEOOG</name>
<protein>
    <submittedName>
        <fullName evidence="2">Uncharacterized protein</fullName>
    </submittedName>
</protein>
<accession>D2S895</accession>
<dbReference type="eggNOG" id="COG0784">
    <property type="taxonomic scope" value="Bacteria"/>
</dbReference>
<dbReference type="KEGG" id="gob:Gobs_0748"/>
<dbReference type="Proteomes" id="UP000001382">
    <property type="component" value="Chromosome"/>
</dbReference>
<dbReference type="RefSeq" id="WP_012946958.1">
    <property type="nucleotide sequence ID" value="NC_013757.1"/>
</dbReference>
<evidence type="ECO:0000313" key="3">
    <source>
        <dbReference type="Proteomes" id="UP000001382"/>
    </source>
</evidence>
<dbReference type="OrthoDB" id="8478724at2"/>
<dbReference type="Gene3D" id="3.40.50.2300">
    <property type="match status" value="1"/>
</dbReference>
<proteinExistence type="predicted"/>
<keyword evidence="3" id="KW-1185">Reference proteome</keyword>
<dbReference type="InterPro" id="IPR011006">
    <property type="entry name" value="CheY-like_superfamily"/>
</dbReference>
<dbReference type="STRING" id="526225.Gobs_0748"/>
<evidence type="ECO:0000256" key="1">
    <source>
        <dbReference type="SAM" id="MobiDB-lite"/>
    </source>
</evidence>
<reference evidence="3" key="2">
    <citation type="submission" date="2010-01" db="EMBL/GenBank/DDBJ databases">
        <title>The complete genome of Geodermatophilus obscurus DSM 43160.</title>
        <authorList>
            <consortium name="US DOE Joint Genome Institute (JGI-PGF)"/>
            <person name="Lucas S."/>
            <person name="Copeland A."/>
            <person name="Lapidus A."/>
            <person name="Glavina del Rio T."/>
            <person name="Dalin E."/>
            <person name="Tice H."/>
            <person name="Bruce D."/>
            <person name="Goodwin L."/>
            <person name="Pitluck S."/>
            <person name="Kyrpides N."/>
            <person name="Mavromatis K."/>
            <person name="Ivanova N."/>
            <person name="Munk A.C."/>
            <person name="Brettin T."/>
            <person name="Detter J.C."/>
            <person name="Han C."/>
            <person name="Larimer F."/>
            <person name="Land M."/>
            <person name="Hauser L."/>
            <person name="Markowitz V."/>
            <person name="Cheng J.-F."/>
            <person name="Hugenholtz P."/>
            <person name="Woyke T."/>
            <person name="Wu D."/>
            <person name="Jando M."/>
            <person name="Schneider S."/>
            <person name="Klenk H.-P."/>
            <person name="Eisen J.A."/>
        </authorList>
    </citation>
    <scope>NUCLEOTIDE SEQUENCE [LARGE SCALE GENOMIC DNA]</scope>
    <source>
        <strain evidence="3">ATCC 25078 / DSM 43160 / JCM 3152 / KCC A-0152 / KCTC 9177 / NBRC 13315 / NRRL B-3577 / G-20</strain>
    </source>
</reference>
<reference evidence="2 3" key="1">
    <citation type="journal article" date="2010" name="Stand. Genomic Sci.">
        <title>Complete genome sequence of Geodermatophilus obscurus type strain (G-20).</title>
        <authorList>
            <person name="Ivanova N."/>
            <person name="Sikorski J."/>
            <person name="Jando M."/>
            <person name="Munk C."/>
            <person name="Lapidus A."/>
            <person name="Glavina Del Rio T."/>
            <person name="Copeland A."/>
            <person name="Tice H."/>
            <person name="Cheng J.-F."/>
            <person name="Lucas S."/>
            <person name="Chen F."/>
            <person name="Nolan M."/>
            <person name="Bruce D."/>
            <person name="Goodwin L."/>
            <person name="Pitluck S."/>
            <person name="Mavromatis K."/>
            <person name="Mikhailova N."/>
            <person name="Pati A."/>
            <person name="Chen A."/>
            <person name="Palaniappan K."/>
            <person name="Land M."/>
            <person name="Hauser L."/>
            <person name="Chang Y.-J."/>
            <person name="Jeffries C.D."/>
            <person name="Meincke L."/>
            <person name="Brettin T."/>
            <person name="Detter J.C."/>
            <person name="Detter J.C."/>
            <person name="Rohde M."/>
            <person name="Goeker M."/>
            <person name="Bristow J."/>
            <person name="Eisen J.A."/>
            <person name="Markowitz V."/>
            <person name="Hugenholtz P."/>
            <person name="Kyrpides N.C."/>
            <person name="Klenk H.-P."/>
        </authorList>
    </citation>
    <scope>NUCLEOTIDE SEQUENCE [LARGE SCALE GENOMIC DNA]</scope>
    <source>
        <strain evidence="3">ATCC 25078 / DSM 43160 / JCM 3152 / KCC A-0152 / KCTC 9177 / NBRC 13315 / NRRL B-3577 / G-20</strain>
    </source>
</reference>